<keyword evidence="2" id="KW-1185">Reference proteome</keyword>
<dbReference type="EMBL" id="LGRX02026632">
    <property type="protein sequence ID" value="KAK3250556.1"/>
    <property type="molecule type" value="Genomic_DNA"/>
</dbReference>
<reference evidence="1 2" key="1">
    <citation type="journal article" date="2015" name="Genome Biol. Evol.">
        <title>Comparative Genomics of a Bacterivorous Green Alga Reveals Evolutionary Causalities and Consequences of Phago-Mixotrophic Mode of Nutrition.</title>
        <authorList>
            <person name="Burns J.A."/>
            <person name="Paasch A."/>
            <person name="Narechania A."/>
            <person name="Kim E."/>
        </authorList>
    </citation>
    <scope>NUCLEOTIDE SEQUENCE [LARGE SCALE GENOMIC DNA]</scope>
    <source>
        <strain evidence="1 2">PLY_AMNH</strain>
    </source>
</reference>
<protein>
    <submittedName>
        <fullName evidence="1">Uncharacterized protein</fullName>
    </submittedName>
</protein>
<comment type="caution">
    <text evidence="1">The sequence shown here is derived from an EMBL/GenBank/DDBJ whole genome shotgun (WGS) entry which is preliminary data.</text>
</comment>
<dbReference type="Proteomes" id="UP001190700">
    <property type="component" value="Unassembled WGS sequence"/>
</dbReference>
<proteinExistence type="predicted"/>
<gene>
    <name evidence="1" type="ORF">CYMTET_40065</name>
</gene>
<evidence type="ECO:0000313" key="1">
    <source>
        <dbReference type="EMBL" id="KAK3250556.1"/>
    </source>
</evidence>
<evidence type="ECO:0000313" key="2">
    <source>
        <dbReference type="Proteomes" id="UP001190700"/>
    </source>
</evidence>
<organism evidence="1 2">
    <name type="scientific">Cymbomonas tetramitiformis</name>
    <dbReference type="NCBI Taxonomy" id="36881"/>
    <lineage>
        <taxon>Eukaryota</taxon>
        <taxon>Viridiplantae</taxon>
        <taxon>Chlorophyta</taxon>
        <taxon>Pyramimonadophyceae</taxon>
        <taxon>Pyramimonadales</taxon>
        <taxon>Pyramimonadaceae</taxon>
        <taxon>Cymbomonas</taxon>
    </lineage>
</organism>
<accession>A0AAE0C8S6</accession>
<dbReference type="AlphaFoldDB" id="A0AAE0C8S6"/>
<name>A0AAE0C8S6_9CHLO</name>
<sequence length="149" mass="15307">MWALTDNHADTKGICPFMCKEAFGPDRAPDSAQPAGSRPAPPSAATIAHLASPAAEHVPTGDVVVPGAPIPETVASFQTVIADLDPPDATSHEGGLDAEGSVVANGVTPAAFASAVHADEDFDFPALYEPKWWQPPIIGAPAASSLQFQ</sequence>